<dbReference type="Proteomes" id="UP000044602">
    <property type="component" value="Unassembled WGS sequence"/>
</dbReference>
<feature type="non-terminal residue" evidence="2">
    <location>
        <position position="82"/>
    </location>
</feature>
<sequence>TPGRTRRPDQRHHRRDQLPGLRVHNVAAADRRPLSLLPPLRQVPRHGLRSSDSPVRPPGHRLWHHSRPDHLLPRRPRPRADA</sequence>
<dbReference type="EMBL" id="CVQH01026245">
    <property type="protein sequence ID" value="CRK40313.1"/>
    <property type="molecule type" value="Genomic_DNA"/>
</dbReference>
<feature type="non-terminal residue" evidence="2">
    <location>
        <position position="1"/>
    </location>
</feature>
<organism evidence="2 3">
    <name type="scientific">Verticillium longisporum</name>
    <name type="common">Verticillium dahliae var. longisporum</name>
    <dbReference type="NCBI Taxonomy" id="100787"/>
    <lineage>
        <taxon>Eukaryota</taxon>
        <taxon>Fungi</taxon>
        <taxon>Dikarya</taxon>
        <taxon>Ascomycota</taxon>
        <taxon>Pezizomycotina</taxon>
        <taxon>Sordariomycetes</taxon>
        <taxon>Hypocreomycetidae</taxon>
        <taxon>Glomerellales</taxon>
        <taxon>Plectosphaerellaceae</taxon>
        <taxon>Verticillium</taxon>
    </lineage>
</organism>
<evidence type="ECO:0000313" key="3">
    <source>
        <dbReference type="Proteomes" id="UP000044602"/>
    </source>
</evidence>
<evidence type="ECO:0000313" key="2">
    <source>
        <dbReference type="EMBL" id="CRK40313.1"/>
    </source>
</evidence>
<dbReference type="AlphaFoldDB" id="A0A0G4N1K3"/>
<proteinExistence type="predicted"/>
<evidence type="ECO:0000256" key="1">
    <source>
        <dbReference type="SAM" id="MobiDB-lite"/>
    </source>
</evidence>
<feature type="region of interest" description="Disordered" evidence="1">
    <location>
        <begin position="1"/>
        <end position="82"/>
    </location>
</feature>
<protein>
    <submittedName>
        <fullName evidence="2">Uncharacterized protein</fullName>
    </submittedName>
</protein>
<gene>
    <name evidence="2" type="ORF">BN1708_020708</name>
</gene>
<keyword evidence="3" id="KW-1185">Reference proteome</keyword>
<accession>A0A0G4N1K3</accession>
<reference evidence="2 3" key="1">
    <citation type="submission" date="2015-05" db="EMBL/GenBank/DDBJ databases">
        <authorList>
            <person name="Wang D.B."/>
            <person name="Wang M."/>
        </authorList>
    </citation>
    <scope>NUCLEOTIDE SEQUENCE [LARGE SCALE GENOMIC DNA]</scope>
    <source>
        <strain evidence="2">VL1</strain>
    </source>
</reference>
<feature type="compositionally biased region" description="Basic and acidic residues" evidence="1">
    <location>
        <begin position="66"/>
        <end position="82"/>
    </location>
</feature>
<name>A0A0G4N1K3_VERLO</name>